<protein>
    <submittedName>
        <fullName evidence="3">Glycosyl transferase group 1</fullName>
    </submittedName>
</protein>
<dbReference type="Gene3D" id="3.40.50.2000">
    <property type="entry name" value="Glycogen Phosphorylase B"/>
    <property type="match status" value="2"/>
</dbReference>
<organism evidence="3 4">
    <name type="scientific">Hymenobacter roseosalivarius DSM 11622</name>
    <dbReference type="NCBI Taxonomy" id="645990"/>
    <lineage>
        <taxon>Bacteria</taxon>
        <taxon>Pseudomonadati</taxon>
        <taxon>Bacteroidota</taxon>
        <taxon>Cytophagia</taxon>
        <taxon>Cytophagales</taxon>
        <taxon>Hymenobacteraceae</taxon>
        <taxon>Hymenobacter</taxon>
    </lineage>
</organism>
<feature type="domain" description="Glycosyltransferase subfamily 4-like N-terminal" evidence="2">
    <location>
        <begin position="21"/>
        <end position="178"/>
    </location>
</feature>
<dbReference type="OrthoDB" id="9811239at2"/>
<dbReference type="InterPro" id="IPR028098">
    <property type="entry name" value="Glyco_trans_4-like_N"/>
</dbReference>
<proteinExistence type="predicted"/>
<dbReference type="Pfam" id="PF13439">
    <property type="entry name" value="Glyco_transf_4"/>
    <property type="match status" value="1"/>
</dbReference>
<name>A0A1W1VHE7_9BACT</name>
<dbReference type="SUPFAM" id="SSF53756">
    <property type="entry name" value="UDP-Glycosyltransferase/glycogen phosphorylase"/>
    <property type="match status" value="1"/>
</dbReference>
<feature type="domain" description="Glycosyl transferase family 1" evidence="1">
    <location>
        <begin position="188"/>
        <end position="354"/>
    </location>
</feature>
<dbReference type="STRING" id="645990.SAMN00120144_3296"/>
<dbReference type="PANTHER" id="PTHR45947:SF3">
    <property type="entry name" value="SULFOQUINOVOSYL TRANSFERASE SQD2"/>
    <property type="match status" value="1"/>
</dbReference>
<dbReference type="PANTHER" id="PTHR45947">
    <property type="entry name" value="SULFOQUINOVOSYL TRANSFERASE SQD2"/>
    <property type="match status" value="1"/>
</dbReference>
<gene>
    <name evidence="3" type="ORF">SAMN00120144_3296</name>
</gene>
<dbReference type="Proteomes" id="UP000192266">
    <property type="component" value="Unassembled WGS sequence"/>
</dbReference>
<evidence type="ECO:0000259" key="1">
    <source>
        <dbReference type="Pfam" id="PF00534"/>
    </source>
</evidence>
<dbReference type="AlphaFoldDB" id="A0A1W1VHE7"/>
<reference evidence="3 4" key="1">
    <citation type="submission" date="2017-04" db="EMBL/GenBank/DDBJ databases">
        <authorList>
            <person name="Afonso C.L."/>
            <person name="Miller P.J."/>
            <person name="Scott M.A."/>
            <person name="Spackman E."/>
            <person name="Goraichik I."/>
            <person name="Dimitrov K.M."/>
            <person name="Suarez D.L."/>
            <person name="Swayne D.E."/>
        </authorList>
    </citation>
    <scope>NUCLEOTIDE SEQUENCE [LARGE SCALE GENOMIC DNA]</scope>
    <source>
        <strain evidence="3 4">DSM 11622</strain>
    </source>
</reference>
<dbReference type="RefSeq" id="WP_084444797.1">
    <property type="nucleotide sequence ID" value="NZ_FWWW01000061.1"/>
</dbReference>
<keyword evidence="4" id="KW-1185">Reference proteome</keyword>
<dbReference type="EMBL" id="FWWW01000061">
    <property type="protein sequence ID" value="SMB92778.1"/>
    <property type="molecule type" value="Genomic_DNA"/>
</dbReference>
<dbReference type="InterPro" id="IPR001296">
    <property type="entry name" value="Glyco_trans_1"/>
</dbReference>
<evidence type="ECO:0000313" key="3">
    <source>
        <dbReference type="EMBL" id="SMB92778.1"/>
    </source>
</evidence>
<keyword evidence="3" id="KW-0808">Transferase</keyword>
<sequence length="393" mass="43633">MFSSTLPAPKVLHILHSLRFSGAEVMLRLAAPTVHAQGYAQHIIADGATAGDYASTLQEAGFTVYHRPFSKWSVSHWWDLYRFLKEKEFSVIHNHTEQNFFWYLLVARLAGIPRLVSTVHSAFNFKGEVRLRRGTYRWIARRLLGTTFTAIGPSVAQVEAETYNNPTVLVPNWLDEQRFIPARNAAERTEARQHFAIPDNTVVLISVGACTENKNHGAVLESLAALRLKISQPILYLHVGEGMTHLAEQNHAKQLGVDDITTFVGQLHNVRQALLAADVFVMTSLLEGLGNSLLEALSCGVPAVVYDVYGLRDLVIEGKSGRCVPPNVPSLTQALLQMINSPDLRQSYGIAGRNFVHEHYSMQDSLSRLLPLYGKETASESEVSKSLTYSVVS</sequence>
<dbReference type="GO" id="GO:0016757">
    <property type="term" value="F:glycosyltransferase activity"/>
    <property type="evidence" value="ECO:0007669"/>
    <property type="project" value="InterPro"/>
</dbReference>
<dbReference type="Pfam" id="PF00534">
    <property type="entry name" value="Glycos_transf_1"/>
    <property type="match status" value="1"/>
</dbReference>
<evidence type="ECO:0000313" key="4">
    <source>
        <dbReference type="Proteomes" id="UP000192266"/>
    </source>
</evidence>
<dbReference type="InterPro" id="IPR050194">
    <property type="entry name" value="Glycosyltransferase_grp1"/>
</dbReference>
<evidence type="ECO:0000259" key="2">
    <source>
        <dbReference type="Pfam" id="PF13439"/>
    </source>
</evidence>
<accession>A0A1W1VHE7</accession>